<proteinExistence type="predicted"/>
<comment type="caution">
    <text evidence="1">The sequence shown here is derived from an EMBL/GenBank/DDBJ whole genome shotgun (WGS) entry which is preliminary data.</text>
</comment>
<reference evidence="1 2" key="1">
    <citation type="submission" date="2023-05" db="EMBL/GenBank/DDBJ databases">
        <title>Pseudoalteromonas ardens sp. nov., Pseudoalteromonas obscura sp. nov., and Pseudoalteromonas umbrosa sp. nov., isolated from the coral Montipora capitata.</title>
        <authorList>
            <person name="Thomas E.M."/>
            <person name="Smith E.M."/>
            <person name="Papke E."/>
            <person name="Shlafstein M.D."/>
            <person name="Oline D.K."/>
            <person name="Videau P."/>
            <person name="Saw J.H."/>
            <person name="Strangman W.K."/>
            <person name="Ushijima B."/>
        </authorList>
    </citation>
    <scope>NUCLEOTIDE SEQUENCE [LARGE SCALE GENOMIC DNA]</scope>
    <source>
        <strain evidence="1 2">P94</strain>
    </source>
</reference>
<evidence type="ECO:0000313" key="1">
    <source>
        <dbReference type="EMBL" id="MDK2593899.1"/>
    </source>
</evidence>
<dbReference type="SUPFAM" id="SSF53448">
    <property type="entry name" value="Nucleotide-diphospho-sugar transferases"/>
    <property type="match status" value="1"/>
</dbReference>
<keyword evidence="2" id="KW-1185">Reference proteome</keyword>
<evidence type="ECO:0000313" key="2">
    <source>
        <dbReference type="Proteomes" id="UP001231915"/>
    </source>
</evidence>
<sequence>MKKAIFTLAIGDNPMYQAALKSFELYADRVGADLIVSKSLHYKIDIAEPAYHASPAWTEKLRIGELLKEYDRVLYLDSDVLIKPNAKDLFDLYPDRDTTYWLNEGALKNRESDIKLVTDVLGNVSWPRTEEGAVYYNAGVILASKESGLFSKTSLEDLQKLCNKISFYEQSYFNYCIHKHGLKHQSIDKAFNRMDMFGKENYLEADFIHYAGKGYAKTSRRRDVQFLKDFSEIYKDIIPSNEINELKDDAWQAYLKVIYKKYPLPNFLIKLFSERFVPR</sequence>
<name>A0ABT7EG35_9GAMM</name>
<dbReference type="RefSeq" id="WP_211009389.1">
    <property type="nucleotide sequence ID" value="NZ_JASJUT010000001.1"/>
</dbReference>
<accession>A0ABT7EG35</accession>
<dbReference type="EMBL" id="JASJUT010000001">
    <property type="protein sequence ID" value="MDK2593899.1"/>
    <property type="molecule type" value="Genomic_DNA"/>
</dbReference>
<gene>
    <name evidence="1" type="ORF">QNM18_02315</name>
</gene>
<organism evidence="1 2">
    <name type="scientific">Pseudoalteromonas obscura</name>
    <dbReference type="NCBI Taxonomy" id="3048491"/>
    <lineage>
        <taxon>Bacteria</taxon>
        <taxon>Pseudomonadati</taxon>
        <taxon>Pseudomonadota</taxon>
        <taxon>Gammaproteobacteria</taxon>
        <taxon>Alteromonadales</taxon>
        <taxon>Pseudoalteromonadaceae</taxon>
        <taxon>Pseudoalteromonas</taxon>
    </lineage>
</organism>
<dbReference type="InterPro" id="IPR002495">
    <property type="entry name" value="Glyco_trans_8"/>
</dbReference>
<dbReference type="Gene3D" id="3.90.550.10">
    <property type="entry name" value="Spore Coat Polysaccharide Biosynthesis Protein SpsA, Chain A"/>
    <property type="match status" value="1"/>
</dbReference>
<protein>
    <submittedName>
        <fullName evidence="1">Glycosyltransferase</fullName>
    </submittedName>
</protein>
<dbReference type="Pfam" id="PF01501">
    <property type="entry name" value="Glyco_transf_8"/>
    <property type="match status" value="1"/>
</dbReference>
<dbReference type="InterPro" id="IPR029044">
    <property type="entry name" value="Nucleotide-diphossugar_trans"/>
</dbReference>
<dbReference type="Proteomes" id="UP001231915">
    <property type="component" value="Unassembled WGS sequence"/>
</dbReference>